<dbReference type="Proteomes" id="UP000179052">
    <property type="component" value="Unassembled WGS sequence"/>
</dbReference>
<evidence type="ECO:0000256" key="4">
    <source>
        <dbReference type="HAMAP-Rule" id="MF_00198"/>
    </source>
</evidence>
<feature type="domain" description="PABS" evidence="6">
    <location>
        <begin position="8"/>
        <end position="265"/>
    </location>
</feature>
<keyword evidence="3 4" id="KW-0620">Polyamine biosynthesis</keyword>
<gene>
    <name evidence="4" type="primary">speE</name>
    <name evidence="7" type="ORF">A3H71_02645</name>
</gene>
<feature type="active site" description="Proton acceptor" evidence="4 5">
    <location>
        <position position="174"/>
    </location>
</feature>
<name>A0A1G2LFZ1_9BACT</name>
<accession>A0A1G2LFZ1</accession>
<comment type="subunit">
    <text evidence="4">Homodimer or homotetramer.</text>
</comment>
<dbReference type="EMBL" id="MHQV01000026">
    <property type="protein sequence ID" value="OHA10537.1"/>
    <property type="molecule type" value="Genomic_DNA"/>
</dbReference>
<dbReference type="InterPro" id="IPR030374">
    <property type="entry name" value="PABS"/>
</dbReference>
<keyword evidence="4" id="KW-0745">Spermidine biosynthesis</keyword>
<dbReference type="PANTHER" id="PTHR11558">
    <property type="entry name" value="SPERMIDINE/SPERMINE SYNTHASE"/>
    <property type="match status" value="1"/>
</dbReference>
<evidence type="ECO:0000256" key="2">
    <source>
        <dbReference type="ARBA" id="ARBA00022679"/>
    </source>
</evidence>
<comment type="catalytic activity">
    <reaction evidence="4">
        <text>S-adenosyl 3-(methylsulfanyl)propylamine + putrescine = S-methyl-5'-thioadenosine + spermidine + H(+)</text>
        <dbReference type="Rhea" id="RHEA:12721"/>
        <dbReference type="ChEBI" id="CHEBI:15378"/>
        <dbReference type="ChEBI" id="CHEBI:17509"/>
        <dbReference type="ChEBI" id="CHEBI:57443"/>
        <dbReference type="ChEBI" id="CHEBI:57834"/>
        <dbReference type="ChEBI" id="CHEBI:326268"/>
        <dbReference type="EC" id="2.5.1.16"/>
    </reaction>
</comment>
<comment type="similarity">
    <text evidence="1 4">Belongs to the spermidine/spermine synthase family.</text>
</comment>
<proteinExistence type="inferred from homology"/>
<evidence type="ECO:0000313" key="8">
    <source>
        <dbReference type="Proteomes" id="UP000179052"/>
    </source>
</evidence>
<evidence type="ECO:0000256" key="5">
    <source>
        <dbReference type="PROSITE-ProRule" id="PRU00354"/>
    </source>
</evidence>
<dbReference type="PROSITE" id="PS51006">
    <property type="entry name" value="PABS_2"/>
    <property type="match status" value="1"/>
</dbReference>
<comment type="function">
    <text evidence="4">Catalyzes the irreversible transfer of a propylamine group from the amino donor S-adenosylmethioninamine (decarboxy-AdoMet) to putrescine (1,4-diaminobutane) to yield spermidine.</text>
</comment>
<feature type="binding site" evidence="4">
    <location>
        <position position="101"/>
    </location>
    <ligand>
        <name>spermidine</name>
        <dbReference type="ChEBI" id="CHEBI:57834"/>
    </ligand>
</feature>
<dbReference type="Gene3D" id="3.40.50.150">
    <property type="entry name" value="Vaccinia Virus protein VP39"/>
    <property type="match status" value="1"/>
</dbReference>
<dbReference type="STRING" id="1802283.A3H71_02645"/>
<sequence length="315" mass="36085">MIELYGWPYWHLEKSGRGRAIAHRLEGPWVFEGEEVFPELGGMTQKVHIGDFTDFGLALVIDGMTQLPGGRLEGIYTSALIFPAVMSAPSRRRWLIAGGGDGPAPREALSFRDTEHVKLVDISPMVIRETQRLIPHFWGGCETDPRLEIVTRDVFAVMREMVEDGEKVDVLISDLVDPADEEYTPFQAGESSGDHLYTPEGIKLFASCLETDGVFVMQAQELSLIRYDGHLRLRRMLKEIFRHVYSYRVLIEFFGYWESFLIASNHRWAWAPVAEFSRYHAMRKTYGGSLGELYSPEVHEALFTLPPELHDRIWY</sequence>
<dbReference type="HAMAP" id="MF_00198">
    <property type="entry name" value="Spermidine_synth"/>
    <property type="match status" value="1"/>
</dbReference>
<evidence type="ECO:0000256" key="3">
    <source>
        <dbReference type="ARBA" id="ARBA00023115"/>
    </source>
</evidence>
<dbReference type="PANTHER" id="PTHR11558:SF11">
    <property type="entry name" value="SPERMIDINE SYNTHASE"/>
    <property type="match status" value="1"/>
</dbReference>
<evidence type="ECO:0000256" key="1">
    <source>
        <dbReference type="ARBA" id="ARBA00007867"/>
    </source>
</evidence>
<feature type="binding site" evidence="4">
    <location>
        <position position="45"/>
    </location>
    <ligand>
        <name>S-methyl-5'-thioadenosine</name>
        <dbReference type="ChEBI" id="CHEBI:17509"/>
    </ligand>
</feature>
<dbReference type="SUPFAM" id="SSF53335">
    <property type="entry name" value="S-adenosyl-L-methionine-dependent methyltransferases"/>
    <property type="match status" value="1"/>
</dbReference>
<comment type="caution">
    <text evidence="4">Lacks conserved residue(s) required for the propagation of feature annotation.</text>
</comment>
<comment type="caution">
    <text evidence="7">The sequence shown here is derived from an EMBL/GenBank/DDBJ whole genome shotgun (WGS) entry which is preliminary data.</text>
</comment>
<organism evidence="7 8">
    <name type="scientific">Candidatus Sungbacteria bacterium RIFCSPLOWO2_02_FULL_48_13b</name>
    <dbReference type="NCBI Taxonomy" id="1802283"/>
    <lineage>
        <taxon>Bacteria</taxon>
        <taxon>Candidatus Sungiibacteriota</taxon>
    </lineage>
</organism>
<dbReference type="InterPro" id="IPR001045">
    <property type="entry name" value="Spermi_synthase"/>
</dbReference>
<dbReference type="Pfam" id="PF01564">
    <property type="entry name" value="Spermine_synth"/>
    <property type="match status" value="1"/>
</dbReference>
<dbReference type="AlphaFoldDB" id="A0A1G2LFZ1"/>
<reference evidence="7 8" key="1">
    <citation type="journal article" date="2016" name="Nat. Commun.">
        <title>Thousands of microbial genomes shed light on interconnected biogeochemical processes in an aquifer system.</title>
        <authorList>
            <person name="Anantharaman K."/>
            <person name="Brown C.T."/>
            <person name="Hug L.A."/>
            <person name="Sharon I."/>
            <person name="Castelle C.J."/>
            <person name="Probst A.J."/>
            <person name="Thomas B.C."/>
            <person name="Singh A."/>
            <person name="Wilkins M.J."/>
            <person name="Karaoz U."/>
            <person name="Brodie E.L."/>
            <person name="Williams K.H."/>
            <person name="Hubbard S.S."/>
            <person name="Banfield J.F."/>
        </authorList>
    </citation>
    <scope>NUCLEOTIDE SEQUENCE [LARGE SCALE GENOMIC DNA]</scope>
</reference>
<dbReference type="GO" id="GO:0008295">
    <property type="term" value="P:spermidine biosynthetic process"/>
    <property type="evidence" value="ECO:0007669"/>
    <property type="project" value="UniProtKB-UniRule"/>
</dbReference>
<dbReference type="UniPathway" id="UPA00248">
    <property type="reaction ID" value="UER00314"/>
</dbReference>
<dbReference type="EC" id="2.5.1.16" evidence="4"/>
<comment type="pathway">
    <text evidence="4">Amine and polyamine biosynthesis; spermidine biosynthesis; spermidine from putrescine: step 1/1.</text>
</comment>
<feature type="binding site" evidence="4">
    <location>
        <position position="121"/>
    </location>
    <ligand>
        <name>S-methyl-5'-thioadenosine</name>
        <dbReference type="ChEBI" id="CHEBI:17509"/>
    </ligand>
</feature>
<dbReference type="GO" id="GO:0004766">
    <property type="term" value="F:spermidine synthase activity"/>
    <property type="evidence" value="ECO:0007669"/>
    <property type="project" value="UniProtKB-UniRule"/>
</dbReference>
<feature type="binding site" evidence="4">
    <location>
        <begin position="153"/>
        <end position="154"/>
    </location>
    <ligand>
        <name>S-methyl-5'-thioadenosine</name>
        <dbReference type="ChEBI" id="CHEBI:17509"/>
    </ligand>
</feature>
<evidence type="ECO:0000259" key="6">
    <source>
        <dbReference type="PROSITE" id="PS51006"/>
    </source>
</evidence>
<protein>
    <recommendedName>
        <fullName evidence="4">Polyamine aminopropyltransferase</fullName>
    </recommendedName>
    <alternativeName>
        <fullName evidence="4">Putrescine aminopropyltransferase</fullName>
        <shortName evidence="4">PAPT</shortName>
    </alternativeName>
    <alternativeName>
        <fullName evidence="4">Spermidine synthase</fullName>
        <shortName evidence="4">SPDS</shortName>
        <shortName evidence="4">SPDSY</shortName>
        <ecNumber evidence="4">2.5.1.16</ecNumber>
    </alternativeName>
</protein>
<dbReference type="InterPro" id="IPR029063">
    <property type="entry name" value="SAM-dependent_MTases_sf"/>
</dbReference>
<keyword evidence="2 4" id="KW-0808">Transferase</keyword>
<evidence type="ECO:0000313" key="7">
    <source>
        <dbReference type="EMBL" id="OHA10537.1"/>
    </source>
</evidence>